<feature type="domain" description="Hydantoinase A/oxoprolinase" evidence="2">
    <location>
        <begin position="199"/>
        <end position="484"/>
    </location>
</feature>
<protein>
    <submittedName>
        <fullName evidence="5">5-oxoprolinase (ATP-hydrolysing)</fullName>
    </submittedName>
</protein>
<comment type="similarity">
    <text evidence="1">Belongs to the oxoprolinase family.</text>
</comment>
<dbReference type="InterPro" id="IPR045079">
    <property type="entry name" value="Oxoprolinase-like"/>
</dbReference>
<feature type="domain" description="Hydantoinase B/oxoprolinase" evidence="3">
    <location>
        <begin position="680"/>
        <end position="1180"/>
    </location>
</feature>
<dbReference type="GO" id="GO:0017168">
    <property type="term" value="F:5-oxoprolinase (ATP-hydrolyzing) activity"/>
    <property type="evidence" value="ECO:0007669"/>
    <property type="project" value="TreeGrafter"/>
</dbReference>
<dbReference type="InterPro" id="IPR008040">
    <property type="entry name" value="Hydant_A_N"/>
</dbReference>
<dbReference type="Proteomes" id="UP000245790">
    <property type="component" value="Unassembled WGS sequence"/>
</dbReference>
<evidence type="ECO:0000313" key="5">
    <source>
        <dbReference type="EMBL" id="PWK53619.1"/>
    </source>
</evidence>
<dbReference type="InterPro" id="IPR003692">
    <property type="entry name" value="Hydantoinase_B"/>
</dbReference>
<dbReference type="RefSeq" id="WP_245411378.1">
    <property type="nucleotide sequence ID" value="NZ_QGGU01000002.1"/>
</dbReference>
<dbReference type="Pfam" id="PF05378">
    <property type="entry name" value="Hydant_A_N"/>
    <property type="match status" value="1"/>
</dbReference>
<dbReference type="EMBL" id="QGGU01000002">
    <property type="protein sequence ID" value="PWK53619.1"/>
    <property type="molecule type" value="Genomic_DNA"/>
</dbReference>
<sequence>MGVWKFWVDRGGTFTDILTITPDQTIVSKKLLSEDPDHYQDAVVEGVKRITRQAPEAVVEQIKMGTTVATNALLERRGEDTLFITTEGFADLLTIRSQHRQHLFKQSIEKPEPVYHQVITVSERLNADGEVIRPLDIQAAKSSLQQSYDNGLRSVAIALMHACINPEHEQMLGKIARDIGYQHISLSHQISPFPKLLERAETTVADAYLSPVLNRYLSQLQNQLGDTPMLFMQSNGDLTEAAEFSGKDAVLSGPAGGIVAMARTAAKAGFDKVIGFDMGGTSTDVSLFTGEFDLSQNNEIAGIHLRVPMLSVHTVAAGGGSKLWFDGQRFRVGPESAGAYPGPVSYGKQGHLAVTDINVLCGKIQPEYFPNVFGNDGQQPIDVNACQTTFEQLAESVNQQTGLSHTPHSLASDFLNIAVNSMANAIKTISTQKGIELDEFTLNAFGGAGGQHACLVAEELGVNRVFVHAHSSLLSAYGMGCSYIGKEDDVFYGKPLEQSLLSQIQQQANTHLADQKAFFSSAKPEELTSSITLYLHYENSEQTLSVALDELDKVKSAFESQHEQQFGFINQETPILVKQAVFKTTQEQPLFEEPFNEPVQKPSKKHAVWFGDRWLETEFIPIESIALNKAINGPAVIYDSNTTLVVEPGWQAEKIKGNHFVLTKLQQRQPKLKNDTQLTPTRLEIFNNLYMHIAEQMGAVLQQTAHSVNIKERLDFSCALFNQQGDLIANAPHMPVHLGSMSDSVRHIINSNKHINAGDCFMMNSPYHGGTHLPDITVISPVFVDDKIHYWVASRGHHADIGGTTPGSMPASSNHIEQEGVIIENFKLIDQHQLQRDALKKLLTGSEHPVRNFHQTLADLQAQIAANQRGIQELLRAVEQYGNQTVKHYMEYVQDNAEQAIINAIEQLAPGKFSYPMDNGATINVSIEKTEQQQLLFDFTGTSEQQNNNFNAPLSVTRAAVLYVLRSLVTDDIPLNEGCLRPVLLKVPQGTLLNPKFPAAVVAGNVETSQAVTDAIFGALQWQAAAQGSMNNLTFGDQQFQYYETICGGSGAGKDYPGTDAIQTHMTNSRITDPEIIEQRFPVILEQFSVRNNSGGRGQFFGGNGVIRRFRFTQPMTVSILSNNRKNQPFGMHGGEPGKAGINRHIKLDGSRQQLAACCELNVKKDEQIEIETPGGGGYGLYSEH</sequence>
<comment type="caution">
    <text evidence="5">The sequence shown here is derived from an EMBL/GenBank/DDBJ whole genome shotgun (WGS) entry which is preliminary data.</text>
</comment>
<dbReference type="PANTHER" id="PTHR11365:SF23">
    <property type="entry name" value="HYPOTHETICAL 5-OXOPROLINASE (EUROFUNG)-RELATED"/>
    <property type="match status" value="1"/>
</dbReference>
<dbReference type="GO" id="GO:0005829">
    <property type="term" value="C:cytosol"/>
    <property type="evidence" value="ECO:0007669"/>
    <property type="project" value="TreeGrafter"/>
</dbReference>
<dbReference type="Pfam" id="PF02538">
    <property type="entry name" value="Hydantoinase_B"/>
    <property type="match status" value="1"/>
</dbReference>
<evidence type="ECO:0000259" key="2">
    <source>
        <dbReference type="Pfam" id="PF01968"/>
    </source>
</evidence>
<evidence type="ECO:0000313" key="6">
    <source>
        <dbReference type="Proteomes" id="UP000245790"/>
    </source>
</evidence>
<dbReference type="InterPro" id="IPR002821">
    <property type="entry name" value="Hydantoinase_A"/>
</dbReference>
<evidence type="ECO:0000256" key="1">
    <source>
        <dbReference type="ARBA" id="ARBA00010403"/>
    </source>
</evidence>
<dbReference type="GO" id="GO:0006749">
    <property type="term" value="P:glutathione metabolic process"/>
    <property type="evidence" value="ECO:0007669"/>
    <property type="project" value="TreeGrafter"/>
</dbReference>
<evidence type="ECO:0000259" key="3">
    <source>
        <dbReference type="Pfam" id="PF02538"/>
    </source>
</evidence>
<accession>A0A316FYE4</accession>
<organism evidence="5 6">
    <name type="scientific">Pleionea mediterranea</name>
    <dbReference type="NCBI Taxonomy" id="523701"/>
    <lineage>
        <taxon>Bacteria</taxon>
        <taxon>Pseudomonadati</taxon>
        <taxon>Pseudomonadota</taxon>
        <taxon>Gammaproteobacteria</taxon>
        <taxon>Oceanospirillales</taxon>
        <taxon>Pleioneaceae</taxon>
        <taxon>Pleionea</taxon>
    </lineage>
</organism>
<dbReference type="AlphaFoldDB" id="A0A316FYE4"/>
<gene>
    <name evidence="5" type="ORF">C8D97_1027</name>
</gene>
<keyword evidence="6" id="KW-1185">Reference proteome</keyword>
<reference evidence="5 6" key="1">
    <citation type="submission" date="2018-05" db="EMBL/GenBank/DDBJ databases">
        <title>Genomic Encyclopedia of Type Strains, Phase IV (KMG-IV): sequencing the most valuable type-strain genomes for metagenomic binning, comparative biology and taxonomic classification.</title>
        <authorList>
            <person name="Goeker M."/>
        </authorList>
    </citation>
    <scope>NUCLEOTIDE SEQUENCE [LARGE SCALE GENOMIC DNA]</scope>
    <source>
        <strain evidence="5 6">DSM 25350</strain>
    </source>
</reference>
<proteinExistence type="inferred from homology"/>
<dbReference type="Pfam" id="PF01968">
    <property type="entry name" value="Hydantoinase_A"/>
    <property type="match status" value="1"/>
</dbReference>
<feature type="domain" description="Hydantoinase/oxoprolinase N-terminal" evidence="4">
    <location>
        <begin position="5"/>
        <end position="179"/>
    </location>
</feature>
<name>A0A316FYE4_9GAMM</name>
<evidence type="ECO:0000259" key="4">
    <source>
        <dbReference type="Pfam" id="PF05378"/>
    </source>
</evidence>
<dbReference type="PANTHER" id="PTHR11365">
    <property type="entry name" value="5-OXOPROLINASE RELATED"/>
    <property type="match status" value="1"/>
</dbReference>